<name>A0A8S5UT44_9CAUD</name>
<accession>A0A8S5UT44</accession>
<proteinExistence type="predicted"/>
<reference evidence="1" key="1">
    <citation type="journal article" date="2021" name="Proc. Natl. Acad. Sci. U.S.A.">
        <title>A Catalog of Tens of Thousands of Viruses from Human Metagenomes Reveals Hidden Associations with Chronic Diseases.</title>
        <authorList>
            <person name="Tisza M.J."/>
            <person name="Buck C.B."/>
        </authorList>
    </citation>
    <scope>NUCLEOTIDE SEQUENCE</scope>
    <source>
        <strain evidence="1">CtijX18</strain>
    </source>
</reference>
<dbReference type="EMBL" id="BK016133">
    <property type="protein sequence ID" value="DAF97578.1"/>
    <property type="molecule type" value="Genomic_DNA"/>
</dbReference>
<protein>
    <submittedName>
        <fullName evidence="1">Uncharacterized protein</fullName>
    </submittedName>
</protein>
<sequence>MSKYGWDEETTDSAPVEIPTNVVDERATPTIEIEDILNVPQEAINKDYKVLKETEAVEDNLETLETTQESLKQIYKHIQQTGKVSTETHRSLVEIAPKISLESANMYTTVPSTVQVVETEVAVRNEISFNEVLMAATRGRARLVAAQSLFAGKSNATMEDVANYVNEMIAQVGDGGYRRDQAIHSVKEAVVDFAQTIQESIERAKSDLSLVGSSDANVKQAIESQLGTLEGVYKTVTDDQALLAWFKDYLSPTTQTRLFGEELGEFINIGKVLADYVTDRRVYNITETHEQKAQHRVCHQLDEINQWITDTANAILSNEEAPTETTYNGTTALEDYIGTNDDIEPFNIASAYQDTELKDYNPFMDVLNSSTSDISECLISNTHFLHRQFTRVANYINFYCDDLLPALDKYIRSRKYIMNNKEEAVLTSLYNNVQKLIDCLTLTLFKDVTVYVAKRNYFLGVMAGYQLTFNTLGDVVTSWIKHSEEFPDVVYEKANLIVEKAFKAVQIFSEPVMAIKA</sequence>
<organism evidence="1">
    <name type="scientific">Myoviridae sp. ctijX18</name>
    <dbReference type="NCBI Taxonomy" id="2825154"/>
    <lineage>
        <taxon>Viruses</taxon>
        <taxon>Duplodnaviria</taxon>
        <taxon>Heunggongvirae</taxon>
        <taxon>Uroviricota</taxon>
        <taxon>Caudoviricetes</taxon>
    </lineage>
</organism>
<evidence type="ECO:0000313" key="1">
    <source>
        <dbReference type="EMBL" id="DAF97578.1"/>
    </source>
</evidence>